<proteinExistence type="predicted"/>
<keyword evidence="2" id="KW-1185">Reference proteome</keyword>
<evidence type="ECO:0000313" key="1">
    <source>
        <dbReference type="EMBL" id="PXY19362.1"/>
    </source>
</evidence>
<reference evidence="1 2" key="1">
    <citation type="submission" date="2016-07" db="EMBL/GenBank/DDBJ databases">
        <title>Draft genome sequence of Prauserella muralis DSM 45305, isolated from a mould-covered wall in an indoor environment.</title>
        <authorList>
            <person name="Ruckert C."/>
            <person name="Albersmeier A."/>
            <person name="Jiang C.-L."/>
            <person name="Jiang Y."/>
            <person name="Kalinowski J."/>
            <person name="Schneider O."/>
            <person name="Winkler A."/>
            <person name="Zotchev S.B."/>
        </authorList>
    </citation>
    <scope>NUCLEOTIDE SEQUENCE [LARGE SCALE GENOMIC DNA]</scope>
    <source>
        <strain evidence="1 2">DSM 45305</strain>
    </source>
</reference>
<dbReference type="EMBL" id="MASW01000007">
    <property type="protein sequence ID" value="PXY19362.1"/>
    <property type="molecule type" value="Genomic_DNA"/>
</dbReference>
<gene>
    <name evidence="1" type="ORF">BAY60_31890</name>
</gene>
<evidence type="ECO:0000313" key="2">
    <source>
        <dbReference type="Proteomes" id="UP000249915"/>
    </source>
</evidence>
<name>A0A2V4AHG6_9PSEU</name>
<accession>A0A2V4AHG6</accession>
<protein>
    <submittedName>
        <fullName evidence="1">ABC transporter ATP-binding protein</fullName>
    </submittedName>
</protein>
<dbReference type="OrthoDB" id="3775353at2"/>
<dbReference type="Proteomes" id="UP000249915">
    <property type="component" value="Unassembled WGS sequence"/>
</dbReference>
<organism evidence="1 2">
    <name type="scientific">Prauserella muralis</name>
    <dbReference type="NCBI Taxonomy" id="588067"/>
    <lineage>
        <taxon>Bacteria</taxon>
        <taxon>Bacillati</taxon>
        <taxon>Actinomycetota</taxon>
        <taxon>Actinomycetes</taxon>
        <taxon>Pseudonocardiales</taxon>
        <taxon>Pseudonocardiaceae</taxon>
        <taxon>Prauserella</taxon>
    </lineage>
</organism>
<comment type="caution">
    <text evidence="1">The sequence shown here is derived from an EMBL/GenBank/DDBJ whole genome shotgun (WGS) entry which is preliminary data.</text>
</comment>
<dbReference type="InterPro" id="IPR027417">
    <property type="entry name" value="P-loop_NTPase"/>
</dbReference>
<dbReference type="SUPFAM" id="SSF52540">
    <property type="entry name" value="P-loop containing nucleoside triphosphate hydrolases"/>
    <property type="match status" value="1"/>
</dbReference>
<keyword evidence="1" id="KW-0547">Nucleotide-binding</keyword>
<dbReference type="GO" id="GO:0005524">
    <property type="term" value="F:ATP binding"/>
    <property type="evidence" value="ECO:0007669"/>
    <property type="project" value="UniProtKB-KW"/>
</dbReference>
<dbReference type="Gene3D" id="3.40.50.300">
    <property type="entry name" value="P-loop containing nucleotide triphosphate hydrolases"/>
    <property type="match status" value="1"/>
</dbReference>
<dbReference type="AlphaFoldDB" id="A0A2V4AHG6"/>
<keyword evidence="1" id="KW-0067">ATP-binding</keyword>
<sequence>MQVVADRVSVEGPHGTLLPQTSLTVAEGELAVLHGEPGPGITAFGLALAGRLRPDTGTVTVTDGDCGRADSGDGAGRAGRTDEARLRALAAVVDSPGVSEPDEALPLRVVVGEELALAGRQAGRAAVERWLAEHDCAADAGTRFENLGAEPRTRLLADLAACRDGVRLLVLDRPDRHTSEVDGWWMVAHEHAERGLAVVVLTATASVQALLAAPARVGRLDQPEPVRCLREEVASS</sequence>
<dbReference type="RefSeq" id="WP_112285291.1">
    <property type="nucleotide sequence ID" value="NZ_MASW01000007.1"/>
</dbReference>